<dbReference type="Gene3D" id="3.40.50.300">
    <property type="entry name" value="P-loop containing nucleotide triphosphate hydrolases"/>
    <property type="match status" value="1"/>
</dbReference>
<evidence type="ECO:0000256" key="1">
    <source>
        <dbReference type="ARBA" id="ARBA00022801"/>
    </source>
</evidence>
<dbReference type="PANTHER" id="PTHR18934:SF221">
    <property type="entry name" value="ATP-DEPENDENT RNA HELICASE DHX34-RELATED"/>
    <property type="match status" value="1"/>
</dbReference>
<organism evidence="4 5">
    <name type="scientific">Ditylenchus dipsaci</name>
    <dbReference type="NCBI Taxonomy" id="166011"/>
    <lineage>
        <taxon>Eukaryota</taxon>
        <taxon>Metazoa</taxon>
        <taxon>Ecdysozoa</taxon>
        <taxon>Nematoda</taxon>
        <taxon>Chromadorea</taxon>
        <taxon>Rhabditida</taxon>
        <taxon>Tylenchina</taxon>
        <taxon>Tylenchomorpha</taxon>
        <taxon>Sphaerularioidea</taxon>
        <taxon>Anguinidae</taxon>
        <taxon>Anguininae</taxon>
        <taxon>Ditylenchus</taxon>
    </lineage>
</organism>
<dbReference type="AlphaFoldDB" id="A0A915CNW8"/>
<dbReference type="PANTHER" id="PTHR18934">
    <property type="entry name" value="ATP-DEPENDENT RNA HELICASE"/>
    <property type="match status" value="1"/>
</dbReference>
<protein>
    <submittedName>
        <fullName evidence="5">Uncharacterized protein</fullName>
    </submittedName>
</protein>
<dbReference type="GO" id="GO:0003723">
    <property type="term" value="F:RNA binding"/>
    <property type="evidence" value="ECO:0007669"/>
    <property type="project" value="TreeGrafter"/>
</dbReference>
<name>A0A915CNW8_9BILA</name>
<dbReference type="InterPro" id="IPR027417">
    <property type="entry name" value="P-loop_NTPase"/>
</dbReference>
<dbReference type="GO" id="GO:0004386">
    <property type="term" value="F:helicase activity"/>
    <property type="evidence" value="ECO:0007669"/>
    <property type="project" value="UniProtKB-KW"/>
</dbReference>
<accession>A0A915CNW8</accession>
<dbReference type="SUPFAM" id="SSF52540">
    <property type="entry name" value="P-loop containing nucleoside triphosphate hydrolases"/>
    <property type="match status" value="1"/>
</dbReference>
<dbReference type="WBParaSite" id="jg11086">
    <property type="protein sequence ID" value="jg11086"/>
    <property type="gene ID" value="jg11086"/>
</dbReference>
<reference evidence="5" key="1">
    <citation type="submission" date="2022-11" db="UniProtKB">
        <authorList>
            <consortium name="WormBaseParasite"/>
        </authorList>
    </citation>
    <scope>IDENTIFICATION</scope>
</reference>
<feature type="compositionally biased region" description="Basic and acidic residues" evidence="3">
    <location>
        <begin position="485"/>
        <end position="495"/>
    </location>
</feature>
<dbReference type="GO" id="GO:0016787">
    <property type="term" value="F:hydrolase activity"/>
    <property type="evidence" value="ECO:0007669"/>
    <property type="project" value="UniProtKB-KW"/>
</dbReference>
<keyword evidence="2" id="KW-0547">Nucleotide-binding</keyword>
<evidence type="ECO:0000256" key="3">
    <source>
        <dbReference type="SAM" id="MobiDB-lite"/>
    </source>
</evidence>
<sequence>MADWIEHKSTLLRAYSGSGLLNADDVNKEFRAFLSKYQQKLLNSNGSKKEVHLPTIEEVCNTEGVPVGPYNKFHSADVHLGQLVTNKFALRDVPQTAVEQFDYAISLYLKFRNARKFKKLKALKDCQASLPIAKERERILDAVSKNQVIIIAGDTGCGKSTQLPQYLLNAGFTKICCTQPRRIACTALARRVACETLNQFNTEIAFQTRFDKTKTSNTRMLFLTEGCVSEQDVTSHDFFAPSKIVFSAQLLSASKLRSLVKSDLVELHSDLFVKDRSTSAVLSTTIFYTLVMEISYSASLSDSELEELKKVWERVLAIEESEKSAILQLSSFMFYTSLGEDASIFVKNISRQLLSEMMVDCAASSVVEKLTIITEYDYVVLQFILTNISMLASTFSKKKLSHLIDFLVRTSTKYQLLDELVDKLANLPNLRYGGRMELFEQLFFTALEDHPAVEENLFLGSGTLFASRRRRSNEVEGTSQPPKIRKLESNGKQHEGFNWQEFH</sequence>
<keyword evidence="2" id="KW-0067">ATP-binding</keyword>
<evidence type="ECO:0000256" key="2">
    <source>
        <dbReference type="ARBA" id="ARBA00022806"/>
    </source>
</evidence>
<evidence type="ECO:0000313" key="4">
    <source>
        <dbReference type="Proteomes" id="UP000887574"/>
    </source>
</evidence>
<keyword evidence="4" id="KW-1185">Reference proteome</keyword>
<keyword evidence="1" id="KW-0378">Hydrolase</keyword>
<dbReference type="Proteomes" id="UP000887574">
    <property type="component" value="Unplaced"/>
</dbReference>
<proteinExistence type="predicted"/>
<keyword evidence="2" id="KW-0347">Helicase</keyword>
<evidence type="ECO:0000313" key="5">
    <source>
        <dbReference type="WBParaSite" id="jg11086"/>
    </source>
</evidence>
<feature type="region of interest" description="Disordered" evidence="3">
    <location>
        <begin position="470"/>
        <end position="495"/>
    </location>
</feature>